<proteinExistence type="predicted"/>
<accession>A0A1H9ZUB3</accession>
<dbReference type="Proteomes" id="UP000199519">
    <property type="component" value="Unassembled WGS sequence"/>
</dbReference>
<dbReference type="EMBL" id="FOHG01000008">
    <property type="protein sequence ID" value="SES84866.1"/>
    <property type="molecule type" value="Genomic_DNA"/>
</dbReference>
<organism evidence="2 3">
    <name type="scientific">Halanaerobium congolense</name>
    <dbReference type="NCBI Taxonomy" id="54121"/>
    <lineage>
        <taxon>Bacteria</taxon>
        <taxon>Bacillati</taxon>
        <taxon>Bacillota</taxon>
        <taxon>Clostridia</taxon>
        <taxon>Halanaerobiales</taxon>
        <taxon>Halanaerobiaceae</taxon>
        <taxon>Halanaerobium</taxon>
    </lineage>
</organism>
<dbReference type="Proteomes" id="UP000198612">
    <property type="component" value="Unassembled WGS sequence"/>
</dbReference>
<evidence type="ECO:0000313" key="4">
    <source>
        <dbReference type="Proteomes" id="UP000199519"/>
    </source>
</evidence>
<evidence type="ECO:0000313" key="3">
    <source>
        <dbReference type="Proteomes" id="UP000198612"/>
    </source>
</evidence>
<name>A0A1H9ZUB3_9FIRM</name>
<dbReference type="SUPFAM" id="SSF75712">
    <property type="entry name" value="Rad50 coiled-coil Zn hook"/>
    <property type="match status" value="1"/>
</dbReference>
<protein>
    <submittedName>
        <fullName evidence="2">Uncharacterized protein</fullName>
    </submittedName>
</protein>
<evidence type="ECO:0000313" key="1">
    <source>
        <dbReference type="EMBL" id="SDF17591.1"/>
    </source>
</evidence>
<dbReference type="RefSeq" id="WP_089719769.1">
    <property type="nucleotide sequence ID" value="NZ_FNBJ01000007.1"/>
</dbReference>
<reference evidence="3 4" key="1">
    <citation type="submission" date="2016-10" db="EMBL/GenBank/DDBJ databases">
        <authorList>
            <person name="Varghese N."/>
            <person name="Submissions S."/>
        </authorList>
    </citation>
    <scope>NUCLEOTIDE SEQUENCE [LARGE SCALE GENOMIC DNA]</scope>
    <source>
        <strain evidence="1 4">WG2</strain>
        <strain evidence="2 3">WG5</strain>
    </source>
</reference>
<sequence length="147" mass="17304">MEFKLRQSYFQNEAFALDDRLADIKQNMDSLRDKLYQINNFSDDIFDILEKSLFYLKEPGDPYLSKVDCPVCGDSHEREALLEKIEKKLTQGSNRIKELKKKLFLDNQKEEKRKVKICWQIVSGLSQGSGIWNQNWKNSRNCCSKTN</sequence>
<dbReference type="AlphaFoldDB" id="A0A1H9ZUB3"/>
<dbReference type="EMBL" id="FNBJ01000007">
    <property type="protein sequence ID" value="SDF17591.1"/>
    <property type="molecule type" value="Genomic_DNA"/>
</dbReference>
<evidence type="ECO:0000313" key="2">
    <source>
        <dbReference type="EMBL" id="SES84866.1"/>
    </source>
</evidence>
<keyword evidence="4" id="KW-1185">Reference proteome</keyword>
<gene>
    <name evidence="1" type="ORF">SAMN04488598_10767</name>
    <name evidence="2" type="ORF">SAMN04515652_10867</name>
</gene>